<name>C7BR41_PHOAA</name>
<proteinExistence type="predicted"/>
<protein>
    <submittedName>
        <fullName evidence="1">Uncharacterized protein</fullName>
    </submittedName>
</protein>
<dbReference type="KEGG" id="pay:PAU_02908"/>
<evidence type="ECO:0000313" key="1">
    <source>
        <dbReference type="EMBL" id="CAQ84996.1"/>
    </source>
</evidence>
<accession>C7BR41</accession>
<reference evidence="1 2" key="1">
    <citation type="journal article" date="2009" name="BMC Genomics">
        <title>Comparative genomics of the emerging human pathogen Photorhabdus asymbiotica with the insect pathogen Photorhabdus luminescens.</title>
        <authorList>
            <person name="Wilkinson P."/>
            <person name="Waterfield N.R."/>
            <person name="Crossman L."/>
            <person name="Corton C."/>
            <person name="Sanchez-Contreras M."/>
            <person name="Vlisidou I."/>
            <person name="Barron A."/>
            <person name="Bignell A."/>
            <person name="Clark L."/>
            <person name="Ormond D."/>
            <person name="Mayho M."/>
            <person name="Bason N."/>
            <person name="Smith F."/>
            <person name="Simmonds M."/>
            <person name="Churcher C."/>
            <person name="Harris D."/>
            <person name="Thompson N.R."/>
            <person name="Quail M."/>
            <person name="Parkhill J."/>
            <person name="ffrench-Constant R.H."/>
        </authorList>
    </citation>
    <scope>NUCLEOTIDE SEQUENCE [LARGE SCALE GENOMIC DNA]</scope>
    <source>
        <strain evidence="2">ATCC 43949 / 3105-77</strain>
    </source>
</reference>
<gene>
    <name evidence="1" type="primary">ydhM</name>
    <name evidence="1" type="ordered locus">PAU_02908</name>
</gene>
<organism evidence="1 2">
    <name type="scientific">Photorhabdus asymbiotica subsp. asymbiotica (strain ATCC 43949 / 3105-77)</name>
    <name type="common">Xenorhabdus luminescens (strain 2)</name>
    <dbReference type="NCBI Taxonomy" id="553480"/>
    <lineage>
        <taxon>Bacteria</taxon>
        <taxon>Pseudomonadati</taxon>
        <taxon>Pseudomonadota</taxon>
        <taxon>Gammaproteobacteria</taxon>
        <taxon>Enterobacterales</taxon>
        <taxon>Morganellaceae</taxon>
        <taxon>Photorhabdus</taxon>
    </lineage>
</organism>
<sequence length="58" mass="6106">MVLPLKVDCTAEETFPLAETLYQIGLGASLMAKITQSSAPLQSALVTYEAFAGCILDA</sequence>
<dbReference type="Proteomes" id="UP000002747">
    <property type="component" value="Chromosome"/>
</dbReference>
<dbReference type="AlphaFoldDB" id="C7BR41"/>
<dbReference type="EMBL" id="FM162591">
    <property type="protein sequence ID" value="CAQ84996.1"/>
    <property type="molecule type" value="Genomic_DNA"/>
</dbReference>
<dbReference type="STRING" id="291112.PAU_02908"/>
<evidence type="ECO:0000313" key="2">
    <source>
        <dbReference type="Proteomes" id="UP000002747"/>
    </source>
</evidence>